<dbReference type="AlphaFoldDB" id="A0AAD9Z263"/>
<feature type="compositionally biased region" description="Acidic residues" evidence="1">
    <location>
        <begin position="417"/>
        <end position="439"/>
    </location>
</feature>
<dbReference type="Proteomes" id="UP001276659">
    <property type="component" value="Unassembled WGS sequence"/>
</dbReference>
<sequence>MSKFVMDWEFFLEVWHESMAQLLSDGVPPGKIPAKGVSDIVYIWDYNRQRIKDWNCLPQWTYDPTLDRPCDISSEAVTYFSPGGDQGDGWNDVANFDAIDCQADEEDVSGRDDESLSEQGGYQDSSNGYVWPSDEHRLKVLSYSDTMLTPRLDFDMIAPSGGSKLQITTGARQNPMMGQHRISSFRVLVRHMTDMHRAIFAEGSATLDDFWEQLFLDMGSDEWGNPSPNTPKGLKERFGWVYDYIANGQMPVEVLRFMDALRQAWNEDGTILRIATHQYASKAECAIGSFLNPDLCPRWINWIMTKNDAMAKVLKWLPERYGVDINEEKIKQSYGILIPVLWEEAYKMGFLKNDDGSKAFGNSIPRNDRIKTFENQTGVNEAEKKLKPRDDQSEDDRYINSIRRDSESEDNEPKDSELDDNELEDSEPEDSEPLDDESEDNKTTEAIKELISASYLNGNASTWAWLHLRFPQQLRKGGNSVLVDAITQLDSEIVKKKEWLTRLKMRKHLGIKDFVDDEDFRYHGRLIPTRYLSTGTYSNRRPKLFKPGENKMPYNLGFSTYQQLVKVKDDEGCLIFFDENAINFRARDGNLLHSLPVSCLKERMAELYHRERRLLLQAAGENIASFVASSDAESGRRKRRALASGQLKSKRVRISRSQPSQADPTVYGQCWSTEEAEWLYNRVFDGESVDFHNIAKQINVLFGIDREPRSIGSFARQFLQWRAPKLSPSAWANSSDQILWIVGKANKGMLWKDMANLFNKKFNSKSSKALDPKTPDAERPDWAKIKNETFVTIQASVRGRRTGPKWKKEEDQLLDECRNRNMSWEQIAEELQRKFGIIRTPGALHGRFKAHHRDQPGYKSTLKHKAWTQDEIDWLISEEKKRKKERKTMAHIAAQFEKHFGYPRNRKSIESKVEWLRVKKLV</sequence>
<gene>
    <name evidence="2" type="ORF">OEA41_004514</name>
</gene>
<evidence type="ECO:0008006" key="4">
    <source>
        <dbReference type="Google" id="ProtNLM"/>
    </source>
</evidence>
<dbReference type="EMBL" id="JASNWA010000010">
    <property type="protein sequence ID" value="KAK3168068.1"/>
    <property type="molecule type" value="Genomic_DNA"/>
</dbReference>
<proteinExistence type="predicted"/>
<feature type="compositionally biased region" description="Basic and acidic residues" evidence="1">
    <location>
        <begin position="381"/>
        <end position="416"/>
    </location>
</feature>
<feature type="region of interest" description="Disordered" evidence="1">
    <location>
        <begin position="104"/>
        <end position="128"/>
    </location>
</feature>
<evidence type="ECO:0000256" key="1">
    <source>
        <dbReference type="SAM" id="MobiDB-lite"/>
    </source>
</evidence>
<name>A0AAD9Z263_9LECA</name>
<accession>A0AAD9Z263</accession>
<evidence type="ECO:0000313" key="2">
    <source>
        <dbReference type="EMBL" id="KAK3168068.1"/>
    </source>
</evidence>
<feature type="region of interest" description="Disordered" evidence="1">
    <location>
        <begin position="357"/>
        <end position="442"/>
    </location>
</feature>
<protein>
    <recommendedName>
        <fullName evidence="4">Myb-like domain-containing protein</fullName>
    </recommendedName>
</protein>
<comment type="caution">
    <text evidence="2">The sequence shown here is derived from an EMBL/GenBank/DDBJ whole genome shotgun (WGS) entry which is preliminary data.</text>
</comment>
<organism evidence="2 3">
    <name type="scientific">Lepraria neglecta</name>
    <dbReference type="NCBI Taxonomy" id="209136"/>
    <lineage>
        <taxon>Eukaryota</taxon>
        <taxon>Fungi</taxon>
        <taxon>Dikarya</taxon>
        <taxon>Ascomycota</taxon>
        <taxon>Pezizomycotina</taxon>
        <taxon>Lecanoromycetes</taxon>
        <taxon>OSLEUM clade</taxon>
        <taxon>Lecanoromycetidae</taxon>
        <taxon>Lecanorales</taxon>
        <taxon>Lecanorineae</taxon>
        <taxon>Stereocaulaceae</taxon>
        <taxon>Lepraria</taxon>
    </lineage>
</organism>
<reference evidence="2" key="1">
    <citation type="submission" date="2022-11" db="EMBL/GenBank/DDBJ databases">
        <title>Chromosomal genome sequence assembly and mating type (MAT) locus characterization of the leprose asexual lichenized fungus Lepraria neglecta (Nyl.) Erichsen.</title>
        <authorList>
            <person name="Allen J.L."/>
            <person name="Pfeffer B."/>
        </authorList>
    </citation>
    <scope>NUCLEOTIDE SEQUENCE</scope>
    <source>
        <strain evidence="2">Allen 5258</strain>
    </source>
</reference>
<keyword evidence="3" id="KW-1185">Reference proteome</keyword>
<feature type="compositionally biased region" description="Polar residues" evidence="1">
    <location>
        <begin position="117"/>
        <end position="128"/>
    </location>
</feature>
<evidence type="ECO:0000313" key="3">
    <source>
        <dbReference type="Proteomes" id="UP001276659"/>
    </source>
</evidence>